<feature type="chain" id="PRO_5038129336" evidence="10">
    <location>
        <begin position="27"/>
        <end position="133"/>
    </location>
</feature>
<dbReference type="PROSITE" id="PS51257">
    <property type="entry name" value="PROKAR_LIPOPROTEIN"/>
    <property type="match status" value="1"/>
</dbReference>
<evidence type="ECO:0000256" key="6">
    <source>
        <dbReference type="ARBA" id="ARBA00023008"/>
    </source>
</evidence>
<evidence type="ECO:0000256" key="1">
    <source>
        <dbReference type="ARBA" id="ARBA00004170"/>
    </source>
</evidence>
<dbReference type="Proteomes" id="UP000698242">
    <property type="component" value="Unassembled WGS sequence"/>
</dbReference>
<comment type="caution">
    <text evidence="12">The sequence shown here is derived from an EMBL/GenBank/DDBJ whole genome shotgun (WGS) entry which is preliminary data.</text>
</comment>
<evidence type="ECO:0000256" key="8">
    <source>
        <dbReference type="ARBA" id="ARBA00023136"/>
    </source>
</evidence>
<dbReference type="GO" id="GO:0005507">
    <property type="term" value="F:copper ion binding"/>
    <property type="evidence" value="ECO:0007669"/>
    <property type="project" value="InterPro"/>
</dbReference>
<dbReference type="EMBL" id="APKE01000035">
    <property type="protein sequence ID" value="KAF0674745.1"/>
    <property type="molecule type" value="Genomic_DNA"/>
</dbReference>
<dbReference type="InterPro" id="IPR008972">
    <property type="entry name" value="Cupredoxin"/>
</dbReference>
<name>A0A921TB29_9RHOB</name>
<gene>
    <name evidence="12" type="primary">hcpB</name>
    <name evidence="12" type="ORF">PMES_02821</name>
</gene>
<evidence type="ECO:0000256" key="7">
    <source>
        <dbReference type="ARBA" id="ARBA00023078"/>
    </source>
</evidence>
<dbReference type="InterPro" id="IPR000923">
    <property type="entry name" value="BlueCu_1"/>
</dbReference>
<dbReference type="PANTHER" id="PTHR34192:SF10">
    <property type="entry name" value="PLASTOCYANIN MAJOR ISOFORM, CHLOROPLASTIC-RELATED"/>
    <property type="match status" value="1"/>
</dbReference>
<dbReference type="SUPFAM" id="SSF49503">
    <property type="entry name" value="Cupredoxins"/>
    <property type="match status" value="1"/>
</dbReference>
<keyword evidence="7" id="KW-0793">Thylakoid</keyword>
<dbReference type="InterPro" id="IPR002387">
    <property type="entry name" value="Plastocyanin"/>
</dbReference>
<dbReference type="PRINTS" id="PR00157">
    <property type="entry name" value="PLASTOCYANIN"/>
</dbReference>
<feature type="binding site" evidence="9">
    <location>
        <position position="124"/>
    </location>
    <ligand>
        <name>Cu cation</name>
        <dbReference type="ChEBI" id="CHEBI:23378"/>
    </ligand>
</feature>
<comment type="cofactor">
    <cofactor evidence="9">
        <name>Cu(2+)</name>
        <dbReference type="ChEBI" id="CHEBI:29036"/>
    </cofactor>
    <text evidence="9">The crystal structure with reduced Cu(1+) has also been determined.</text>
</comment>
<dbReference type="PRINTS" id="PR00156">
    <property type="entry name" value="COPPERBLUE"/>
</dbReference>
<dbReference type="AlphaFoldDB" id="A0A921TB29"/>
<keyword evidence="3" id="KW-0813">Transport</keyword>
<evidence type="ECO:0000256" key="5">
    <source>
        <dbReference type="ARBA" id="ARBA00022982"/>
    </source>
</evidence>
<keyword evidence="8" id="KW-0472">Membrane</keyword>
<keyword evidence="6 9" id="KW-0186">Copper</keyword>
<keyword evidence="4 9" id="KW-0479">Metal-binding</keyword>
<dbReference type="InterPro" id="IPR001235">
    <property type="entry name" value="Copper_blue_Plastocyanin"/>
</dbReference>
<reference evidence="12" key="1">
    <citation type="submission" date="2013-03" db="EMBL/GenBank/DDBJ databases">
        <title>Genome Sequence of the Profundibacterium mesophilum strain KAUST100406-0324T from Red Sea, a novel genus in the family Rhodobacteraceae.</title>
        <authorList>
            <person name="Essack M."/>
            <person name="Alam I."/>
            <person name="Lafi F."/>
            <person name="Alawi W."/>
            <person name="Kamanu F."/>
            <person name="Al-Suwailem A."/>
            <person name="Lee O.O."/>
            <person name="Xu Y."/>
            <person name="Bajic V."/>
            <person name="Qian P.-Y."/>
            <person name="Archer J."/>
        </authorList>
    </citation>
    <scope>NUCLEOTIDE SEQUENCE</scope>
    <source>
        <strain evidence="12">KAUST100406-0324</strain>
    </source>
</reference>
<feature type="domain" description="Blue (type 1) copper" evidence="11">
    <location>
        <begin position="40"/>
        <end position="130"/>
    </location>
</feature>
<comment type="similarity">
    <text evidence="2">Belongs to the plastocyanin family.</text>
</comment>
<dbReference type="PANTHER" id="PTHR34192">
    <property type="entry name" value="PLASTOCYANIN MAJOR ISOFORM, CHLOROPLASTIC-RELATED"/>
    <property type="match status" value="1"/>
</dbReference>
<dbReference type="InterPro" id="IPR028871">
    <property type="entry name" value="BlueCu_1_BS"/>
</dbReference>
<evidence type="ECO:0000313" key="13">
    <source>
        <dbReference type="Proteomes" id="UP000698242"/>
    </source>
</evidence>
<feature type="signal peptide" evidence="10">
    <location>
        <begin position="1"/>
        <end position="26"/>
    </location>
</feature>
<evidence type="ECO:0000256" key="2">
    <source>
        <dbReference type="ARBA" id="ARBA00005338"/>
    </source>
</evidence>
<sequence>MRPMTGALLAAITLLGACGLTGPANTAAPRAADDAIVEMTNDLQFAPAVLTISAGSTVAFSNGSLLDHTVHGNPVAAAHPQDVALPEGAAPFQARVPAGQIYRHAFNTPGTYRYYCDPHHGLGMKGTIIVTAR</sequence>
<feature type="binding site" evidence="9">
    <location>
        <position position="119"/>
    </location>
    <ligand>
        <name>Cu cation</name>
        <dbReference type="ChEBI" id="CHEBI:23378"/>
    </ligand>
</feature>
<feature type="binding site" evidence="9">
    <location>
        <position position="68"/>
    </location>
    <ligand>
        <name>Cu cation</name>
        <dbReference type="ChEBI" id="CHEBI:23378"/>
    </ligand>
</feature>
<proteinExistence type="inferred from homology"/>
<dbReference type="GO" id="GO:0016020">
    <property type="term" value="C:membrane"/>
    <property type="evidence" value="ECO:0007669"/>
    <property type="project" value="UniProtKB-SubCell"/>
</dbReference>
<dbReference type="GO" id="GO:0009055">
    <property type="term" value="F:electron transfer activity"/>
    <property type="evidence" value="ECO:0007669"/>
    <property type="project" value="InterPro"/>
</dbReference>
<dbReference type="PROSITE" id="PS00196">
    <property type="entry name" value="COPPER_BLUE"/>
    <property type="match status" value="1"/>
</dbReference>
<feature type="binding site" evidence="9">
    <location>
        <position position="116"/>
    </location>
    <ligand>
        <name>Cu cation</name>
        <dbReference type="ChEBI" id="CHEBI:23378"/>
    </ligand>
</feature>
<keyword evidence="5" id="KW-0249">Electron transport</keyword>
<dbReference type="Pfam" id="PF00127">
    <property type="entry name" value="Copper-bind"/>
    <property type="match status" value="1"/>
</dbReference>
<dbReference type="Gene3D" id="2.60.40.420">
    <property type="entry name" value="Cupredoxins - blue copper proteins"/>
    <property type="match status" value="1"/>
</dbReference>
<evidence type="ECO:0000259" key="11">
    <source>
        <dbReference type="Pfam" id="PF00127"/>
    </source>
</evidence>
<accession>A0A921TB29</accession>
<evidence type="ECO:0000256" key="10">
    <source>
        <dbReference type="SAM" id="SignalP"/>
    </source>
</evidence>
<keyword evidence="10" id="KW-0732">Signal</keyword>
<evidence type="ECO:0000256" key="9">
    <source>
        <dbReference type="PIRSR" id="PIRSR602387-1"/>
    </source>
</evidence>
<evidence type="ECO:0000313" key="12">
    <source>
        <dbReference type="EMBL" id="KAF0674745.1"/>
    </source>
</evidence>
<evidence type="ECO:0000256" key="3">
    <source>
        <dbReference type="ARBA" id="ARBA00022448"/>
    </source>
</evidence>
<evidence type="ECO:0000256" key="4">
    <source>
        <dbReference type="ARBA" id="ARBA00022723"/>
    </source>
</evidence>
<organism evidence="12 13">
    <name type="scientific">Profundibacterium mesophilum KAUST100406-0324</name>
    <dbReference type="NCBI Taxonomy" id="1037889"/>
    <lineage>
        <taxon>Bacteria</taxon>
        <taxon>Pseudomonadati</taxon>
        <taxon>Pseudomonadota</taxon>
        <taxon>Alphaproteobacteria</taxon>
        <taxon>Rhodobacterales</taxon>
        <taxon>Roseobacteraceae</taxon>
        <taxon>Profundibacterium</taxon>
    </lineage>
</organism>
<protein>
    <submittedName>
        <fullName evidence="12">Halocyanin</fullName>
    </submittedName>
</protein>
<keyword evidence="13" id="KW-1185">Reference proteome</keyword>
<comment type="subcellular location">
    <subcellularLocation>
        <location evidence="1">Membrane</location>
        <topology evidence="1">Peripheral membrane protein</topology>
    </subcellularLocation>
</comment>